<comment type="caution">
    <text evidence="1">The sequence shown here is derived from an EMBL/GenBank/DDBJ whole genome shotgun (WGS) entry which is preliminary data.</text>
</comment>
<name>A0AAN8ILJ1_TRICO</name>
<evidence type="ECO:0000313" key="2">
    <source>
        <dbReference type="Proteomes" id="UP001331761"/>
    </source>
</evidence>
<accession>A0AAN8ILJ1</accession>
<protein>
    <submittedName>
        <fullName evidence="1">Uncharacterized protein</fullName>
    </submittedName>
</protein>
<proteinExistence type="predicted"/>
<gene>
    <name evidence="1" type="ORF">GCK32_001043</name>
</gene>
<sequence>MILLERGFRSIREERFLEKVNNWSRQQCCVRVCGRRTTKQNELNSTIAVFIWSCMIMFESTRTKISYHECSLHAWCLIDFALRHERMR</sequence>
<evidence type="ECO:0000313" key="1">
    <source>
        <dbReference type="EMBL" id="KAK5973787.1"/>
    </source>
</evidence>
<reference evidence="1 2" key="1">
    <citation type="submission" date="2019-10" db="EMBL/GenBank/DDBJ databases">
        <title>Assembly and Annotation for the nematode Trichostrongylus colubriformis.</title>
        <authorList>
            <person name="Martin J."/>
        </authorList>
    </citation>
    <scope>NUCLEOTIDE SEQUENCE [LARGE SCALE GENOMIC DNA]</scope>
    <source>
        <strain evidence="1">G859</strain>
        <tissue evidence="1">Whole worm</tissue>
    </source>
</reference>
<dbReference type="EMBL" id="WIXE01015061">
    <property type="protein sequence ID" value="KAK5973787.1"/>
    <property type="molecule type" value="Genomic_DNA"/>
</dbReference>
<organism evidence="1 2">
    <name type="scientific">Trichostrongylus colubriformis</name>
    <name type="common">Black scour worm</name>
    <dbReference type="NCBI Taxonomy" id="6319"/>
    <lineage>
        <taxon>Eukaryota</taxon>
        <taxon>Metazoa</taxon>
        <taxon>Ecdysozoa</taxon>
        <taxon>Nematoda</taxon>
        <taxon>Chromadorea</taxon>
        <taxon>Rhabditida</taxon>
        <taxon>Rhabditina</taxon>
        <taxon>Rhabditomorpha</taxon>
        <taxon>Strongyloidea</taxon>
        <taxon>Trichostrongylidae</taxon>
        <taxon>Trichostrongylus</taxon>
    </lineage>
</organism>
<dbReference type="Proteomes" id="UP001331761">
    <property type="component" value="Unassembled WGS sequence"/>
</dbReference>
<keyword evidence="2" id="KW-1185">Reference proteome</keyword>
<dbReference type="AlphaFoldDB" id="A0AAN8ILJ1"/>